<feature type="compositionally biased region" description="Low complexity" evidence="1">
    <location>
        <begin position="84"/>
        <end position="102"/>
    </location>
</feature>
<evidence type="ECO:0000313" key="3">
    <source>
        <dbReference type="Proteomes" id="UP000008066"/>
    </source>
</evidence>
<evidence type="ECO:0000313" key="2">
    <source>
        <dbReference type="EMBL" id="EGS19000.1"/>
    </source>
</evidence>
<dbReference type="Proteomes" id="UP000008066">
    <property type="component" value="Unassembled WGS sequence"/>
</dbReference>
<accession>G0SC74</accession>
<protein>
    <submittedName>
        <fullName evidence="2">Uncharacterized protein</fullName>
    </submittedName>
</protein>
<dbReference type="RefSeq" id="XP_006695945.1">
    <property type="nucleotide sequence ID" value="XM_006695882.1"/>
</dbReference>
<reference evidence="2 3" key="1">
    <citation type="journal article" date="2011" name="Cell">
        <title>Insight into structure and assembly of the nuclear pore complex by utilizing the genome of a eukaryotic thermophile.</title>
        <authorList>
            <person name="Amlacher S."/>
            <person name="Sarges P."/>
            <person name="Flemming D."/>
            <person name="van Noort V."/>
            <person name="Kunze R."/>
            <person name="Devos D.P."/>
            <person name="Arumugam M."/>
            <person name="Bork P."/>
            <person name="Hurt E."/>
        </authorList>
    </citation>
    <scope>NUCLEOTIDE SEQUENCE [LARGE SCALE GENOMIC DNA]</scope>
    <source>
        <strain evidence="3">DSM 1495 / CBS 144.50 / IMI 039719</strain>
    </source>
</reference>
<dbReference type="HOGENOM" id="CLU_007263_1_0_1"/>
<dbReference type="OrthoDB" id="5591786at2759"/>
<gene>
    <name evidence="2" type="ORF">CTHT_0056200</name>
</gene>
<dbReference type="OMA" id="DVPYIPR"/>
<proteinExistence type="predicted"/>
<dbReference type="InterPro" id="IPR014839">
    <property type="entry name" value="Crt10"/>
</dbReference>
<dbReference type="KEGG" id="cthr:CTHT_0056200"/>
<dbReference type="eggNOG" id="ENOG502S49J">
    <property type="taxonomic scope" value="Eukaryota"/>
</dbReference>
<dbReference type="EMBL" id="GL988045">
    <property type="protein sequence ID" value="EGS19000.1"/>
    <property type="molecule type" value="Genomic_DNA"/>
</dbReference>
<evidence type="ECO:0000256" key="1">
    <source>
        <dbReference type="SAM" id="MobiDB-lite"/>
    </source>
</evidence>
<dbReference type="Pfam" id="PF08728">
    <property type="entry name" value="CRT10"/>
    <property type="match status" value="1"/>
</dbReference>
<dbReference type="GeneID" id="18259658"/>
<organism evidence="3">
    <name type="scientific">Chaetomium thermophilum (strain DSM 1495 / CBS 144.50 / IMI 039719)</name>
    <name type="common">Thermochaetoides thermophila</name>
    <dbReference type="NCBI Taxonomy" id="759272"/>
    <lineage>
        <taxon>Eukaryota</taxon>
        <taxon>Fungi</taxon>
        <taxon>Dikarya</taxon>
        <taxon>Ascomycota</taxon>
        <taxon>Pezizomycotina</taxon>
        <taxon>Sordariomycetes</taxon>
        <taxon>Sordariomycetidae</taxon>
        <taxon>Sordariales</taxon>
        <taxon>Chaetomiaceae</taxon>
        <taxon>Thermochaetoides</taxon>
    </lineage>
</organism>
<sequence>MASDSADTQEVYPEVYVGPNCYVQTAEDRFGPKVRPGIRSWLMQGFDTDDWADLDFQEFNSETDEDTDEGLFDDDYSYEEESFDSSAGDASDNSSNSPNGNFPRIASARNNLTALSQHFNLYFVAYGSCIYVYQPRRGPQILPSSPSAILSPSASQFASLCRQSVFSNRPHQINHLIVGDLGNLEIVLAAYDDGDVVAYYSETIVSYIEANEAKNRSPTKARRRSIPVPKPFFHDNVQSTAWGIAIHKQSRLIAVSSNQYEVTVFAFALRRNGAVNDSISQRPSASTDQKNQELQSDLRSRNRTWRIVMNLSSKGHNIPNISFLDDEHGEAEKVVAIDIWANVWLLDIWTIGAQPIMLRNQMDAPYLHAENTWRRAEGWGIMVLPDSAFRPTDNIRECLGLPAKEVALRPPPDDIPDAKGGLDITYTDDSFGYEHVDEDEDTMVQTDDELASECGAVSEFPVSSSLSPDESLPEESLEKLDDSRLARVIVPLSGEITTLETEEDWTSFSTNGLVKRRRAVRPIAFADAELSPHLTKNFHLLIGNPTDIRLRPLKKTMSTVDFRHLLPHQPPLKLSNTNYLPSFPYDFSSHYTERVSMLLRVPELNLVIAGSPTGRVALLTPTSSQKHIHEVPVRRAFRVDRVLPRREEEERMLRPLCSLIGVACSPVPHMRAPGMRLAPSAGARAGQSWPALWRLILHYKDHTLLMYELARSRPGGEDELMIF</sequence>
<feature type="region of interest" description="Disordered" evidence="1">
    <location>
        <begin position="82"/>
        <end position="102"/>
    </location>
</feature>
<keyword evidence="3" id="KW-1185">Reference proteome</keyword>
<feature type="region of interest" description="Disordered" evidence="1">
    <location>
        <begin position="278"/>
        <end position="297"/>
    </location>
</feature>
<dbReference type="AlphaFoldDB" id="G0SC74"/>
<name>G0SC74_CHATD</name>